<dbReference type="EnsemblMetazoa" id="ACOM027102-RA">
    <property type="protein sequence ID" value="ACOM027102-PA.1"/>
    <property type="gene ID" value="ACOM027102"/>
</dbReference>
<feature type="region of interest" description="Disordered" evidence="1">
    <location>
        <begin position="34"/>
        <end position="54"/>
    </location>
</feature>
<protein>
    <submittedName>
        <fullName evidence="2">Uncharacterized protein</fullName>
    </submittedName>
</protein>
<reference evidence="2" key="1">
    <citation type="submission" date="2022-08" db="UniProtKB">
        <authorList>
            <consortium name="EnsemblMetazoa"/>
        </authorList>
    </citation>
    <scope>IDENTIFICATION</scope>
</reference>
<evidence type="ECO:0000313" key="2">
    <source>
        <dbReference type="EnsemblMetazoa" id="ACOM027102-PA.1"/>
    </source>
</evidence>
<dbReference type="Proteomes" id="UP000075882">
    <property type="component" value="Unassembled WGS sequence"/>
</dbReference>
<accession>A0A8W7P8K5</accession>
<sequence length="249" mass="28129">LLFLRVSQSVRRLPQPHPGEVSGNYDTGQQLRSVRREHAAVEGAAGDEAAADRRPDVELRHRALHRQPVCRLVAMVLQQQAVRLDDDLLPRQHAGSAANIIRCVRDNAERCAGVVEAGDGPVSCATGDVPNHRQSPTVCQQDRAKSGFREISGSLPARPVILHYSRQWFTYYYCLLVFSCQLPYTAVFHNCLQVSNNYYYLQLSRIKGKCIIGKGFSFNFLRFPRRTSLNIRSTGICLKFLFYLFPCFA</sequence>
<name>A0A8W7P8K5_ANOCL</name>
<dbReference type="AlphaFoldDB" id="A0A8W7P8K5"/>
<proteinExistence type="predicted"/>
<evidence type="ECO:0000256" key="1">
    <source>
        <dbReference type="SAM" id="MobiDB-lite"/>
    </source>
</evidence>
<organism evidence="2">
    <name type="scientific">Anopheles coluzzii</name>
    <name type="common">African malaria mosquito</name>
    <dbReference type="NCBI Taxonomy" id="1518534"/>
    <lineage>
        <taxon>Eukaryota</taxon>
        <taxon>Metazoa</taxon>
        <taxon>Ecdysozoa</taxon>
        <taxon>Arthropoda</taxon>
        <taxon>Hexapoda</taxon>
        <taxon>Insecta</taxon>
        <taxon>Pterygota</taxon>
        <taxon>Neoptera</taxon>
        <taxon>Endopterygota</taxon>
        <taxon>Diptera</taxon>
        <taxon>Nematocera</taxon>
        <taxon>Culicoidea</taxon>
        <taxon>Culicidae</taxon>
        <taxon>Anophelinae</taxon>
        <taxon>Anopheles</taxon>
    </lineage>
</organism>